<gene>
    <name evidence="4" type="ORF">BaRGS_00033812</name>
</gene>
<keyword evidence="5" id="KW-1185">Reference proteome</keyword>
<proteinExistence type="predicted"/>
<organism evidence="4 5">
    <name type="scientific">Batillaria attramentaria</name>
    <dbReference type="NCBI Taxonomy" id="370345"/>
    <lineage>
        <taxon>Eukaryota</taxon>
        <taxon>Metazoa</taxon>
        <taxon>Spiralia</taxon>
        <taxon>Lophotrochozoa</taxon>
        <taxon>Mollusca</taxon>
        <taxon>Gastropoda</taxon>
        <taxon>Caenogastropoda</taxon>
        <taxon>Sorbeoconcha</taxon>
        <taxon>Cerithioidea</taxon>
        <taxon>Batillariidae</taxon>
        <taxon>Batillaria</taxon>
    </lineage>
</organism>
<feature type="coiled-coil region" evidence="1">
    <location>
        <begin position="291"/>
        <end position="348"/>
    </location>
</feature>
<comment type="caution">
    <text evidence="4">The sequence shown here is derived from an EMBL/GenBank/DDBJ whole genome shotgun (WGS) entry which is preliminary data.</text>
</comment>
<evidence type="ECO:0000313" key="5">
    <source>
        <dbReference type="Proteomes" id="UP001519460"/>
    </source>
</evidence>
<protein>
    <recommendedName>
        <fullName evidence="3">Ig-like domain-containing protein</fullName>
    </recommendedName>
</protein>
<feature type="chain" id="PRO_5044794055" description="Ig-like domain-containing protein" evidence="2">
    <location>
        <begin position="22"/>
        <end position="395"/>
    </location>
</feature>
<dbReference type="InterPro" id="IPR007110">
    <property type="entry name" value="Ig-like_dom"/>
</dbReference>
<dbReference type="PROSITE" id="PS50835">
    <property type="entry name" value="IG_LIKE"/>
    <property type="match status" value="1"/>
</dbReference>
<evidence type="ECO:0000256" key="1">
    <source>
        <dbReference type="SAM" id="Coils"/>
    </source>
</evidence>
<dbReference type="EMBL" id="JACVVK020000420">
    <property type="protein sequence ID" value="KAK7474925.1"/>
    <property type="molecule type" value="Genomic_DNA"/>
</dbReference>
<evidence type="ECO:0000256" key="2">
    <source>
        <dbReference type="SAM" id="SignalP"/>
    </source>
</evidence>
<evidence type="ECO:0000313" key="4">
    <source>
        <dbReference type="EMBL" id="KAK7474925.1"/>
    </source>
</evidence>
<feature type="signal peptide" evidence="2">
    <location>
        <begin position="1"/>
        <end position="21"/>
    </location>
</feature>
<dbReference type="Proteomes" id="UP001519460">
    <property type="component" value="Unassembled WGS sequence"/>
</dbReference>
<name>A0ABD0JJU6_9CAEN</name>
<dbReference type="AlphaFoldDB" id="A0ABD0JJU6"/>
<keyword evidence="2" id="KW-0732">Signal</keyword>
<keyword evidence="1" id="KW-0175">Coiled coil</keyword>
<evidence type="ECO:0000259" key="3">
    <source>
        <dbReference type="PROSITE" id="PS50835"/>
    </source>
</evidence>
<reference evidence="4 5" key="1">
    <citation type="journal article" date="2023" name="Sci. Data">
        <title>Genome assembly of the Korean intertidal mud-creeper Batillaria attramentaria.</title>
        <authorList>
            <person name="Patra A.K."/>
            <person name="Ho P.T."/>
            <person name="Jun S."/>
            <person name="Lee S.J."/>
            <person name="Kim Y."/>
            <person name="Won Y.J."/>
        </authorList>
    </citation>
    <scope>NUCLEOTIDE SEQUENCE [LARGE SCALE GENOMIC DNA]</scope>
    <source>
        <strain evidence="4">Wonlab-2016</strain>
    </source>
</reference>
<feature type="domain" description="Ig-like" evidence="3">
    <location>
        <begin position="181"/>
        <end position="270"/>
    </location>
</feature>
<accession>A0ABD0JJU6</accession>
<sequence>MNFILLTVFVHAVLYIPDTLAFKWTDTVPEQVSACVGKPAVFSWNFAVDLETDRVFSTTWFGVVNGHTQDLAKARMGEFDFGIKAVPNQVAALKLKSAALSDAGTYIVNVTYMTKTESGEQYLTASRSAELIVWNISPSMLESRGTPAKSLERVLPLHPCCRETCGSRKRRKHGCDFTDAPSTTDDQLHAVLDPKAVKIQTGKTSEWRGRLSCGTFLGLGQPSVSVVWKAPSDKTLPSTSYDRGAFHLDIDRTEVGLYSCQIDPKAPALTCLDPNSFLLSNVDVYVNQADVRLLVLEAESAEQKAENAEQKAQLAEQKVQLAEQKAQNAKQEASIAKLRQRLNQCERCVKSVNAMLARKRGAQIQVDGVQTRLMLLGGEVKGLQVKDVQKDSELK</sequence>